<evidence type="ECO:0000313" key="3">
    <source>
        <dbReference type="EMBL" id="ANA85652.1"/>
    </source>
</evidence>
<keyword evidence="1" id="KW-0175">Coiled coil</keyword>
<feature type="transmembrane region" description="Helical" evidence="2">
    <location>
        <begin position="15"/>
        <end position="33"/>
    </location>
</feature>
<accession>A0A160DD96</accession>
<name>A0A160DD96_9CAUD</name>
<feature type="coiled-coil region" evidence="1">
    <location>
        <begin position="95"/>
        <end position="143"/>
    </location>
</feature>
<organism evidence="3 4">
    <name type="scientific">Gordonia phage Splinter</name>
    <dbReference type="NCBI Taxonomy" id="1838080"/>
    <lineage>
        <taxon>Viruses</taxon>
        <taxon>Duplodnaviria</taxon>
        <taxon>Heunggongvirae</taxon>
        <taxon>Uroviricota</taxon>
        <taxon>Caudoviricetes</taxon>
        <taxon>Ruthgordonvirinae</taxon>
        <taxon>Vendettavirus</taxon>
        <taxon>Vendettavirus vendetta</taxon>
    </lineage>
</organism>
<evidence type="ECO:0000256" key="1">
    <source>
        <dbReference type="SAM" id="Coils"/>
    </source>
</evidence>
<keyword evidence="2" id="KW-0472">Membrane</keyword>
<proteinExistence type="predicted"/>
<sequence>MIAAADTVDVSAHPVIVWLAIIGAAVGALAVIIPKVGGVVRGVIEDAETRRLARLAAEAELDRQRIEHVARIEAAASILNDQRVVALTNQLDGISAQLSAQRDRYEQQIEKLSQQLRNTQDALDEALAEIGSLRDSLNAYRDAHDEDRGQG</sequence>
<dbReference type="GeneID" id="28800716"/>
<evidence type="ECO:0000256" key="2">
    <source>
        <dbReference type="SAM" id="Phobius"/>
    </source>
</evidence>
<gene>
    <name evidence="3" type="primary">25</name>
    <name evidence="3" type="ORF">PBI_SPLINTER_25</name>
</gene>
<keyword evidence="2" id="KW-1133">Transmembrane helix</keyword>
<dbReference type="Proteomes" id="UP000201364">
    <property type="component" value="Segment"/>
</dbReference>
<dbReference type="EMBL" id="KU998238">
    <property type="protein sequence ID" value="ANA85652.1"/>
    <property type="molecule type" value="Genomic_DNA"/>
</dbReference>
<protein>
    <submittedName>
        <fullName evidence="3">Membrane protein</fullName>
    </submittedName>
</protein>
<reference evidence="3 4" key="1">
    <citation type="submission" date="2016-03" db="EMBL/GenBank/DDBJ databases">
        <authorList>
            <person name="Montgomery M.T."/>
            <person name="Guerrero C.A."/>
            <person name="Mavrich T.N."/>
            <person name="Pope W.H."/>
            <person name="Garlena R.A."/>
            <person name="Russell D.A."/>
            <person name="Jacobs-Sera D."/>
            <person name="Hendrix R.W."/>
            <person name="Hatfull G.F."/>
        </authorList>
    </citation>
    <scope>NUCLEOTIDE SEQUENCE [LARGE SCALE GENOMIC DNA]</scope>
</reference>
<evidence type="ECO:0000313" key="4">
    <source>
        <dbReference type="Proteomes" id="UP000201364"/>
    </source>
</evidence>
<keyword evidence="2" id="KW-0812">Transmembrane</keyword>
<dbReference type="KEGG" id="vg:28800716"/>
<dbReference type="RefSeq" id="YP_009275380.1">
    <property type="nucleotide sequence ID" value="NC_030927.1"/>
</dbReference>